<protein>
    <recommendedName>
        <fullName evidence="7">Histidine kinase/HSP90-like ATPase domain-containing protein</fullName>
    </recommendedName>
</protein>
<evidence type="ECO:0000256" key="5">
    <source>
        <dbReference type="SAM" id="Phobius"/>
    </source>
</evidence>
<dbReference type="PANTHER" id="PTHR45641:SF19">
    <property type="entry name" value="NEPHROCYSTIN-3"/>
    <property type="match status" value="1"/>
</dbReference>
<evidence type="ECO:0000256" key="3">
    <source>
        <dbReference type="PROSITE-ProRule" id="PRU00339"/>
    </source>
</evidence>
<dbReference type="SMART" id="SM00028">
    <property type="entry name" value="TPR"/>
    <property type="match status" value="4"/>
</dbReference>
<dbReference type="AlphaFoldDB" id="A0A1M5KBF3"/>
<keyword evidence="2 3" id="KW-0802">TPR repeat</keyword>
<dbReference type="PROSITE" id="PS51257">
    <property type="entry name" value="PROKAR_LIPOPROTEIN"/>
    <property type="match status" value="1"/>
</dbReference>
<evidence type="ECO:0000259" key="7">
    <source>
        <dbReference type="Pfam" id="PF02518"/>
    </source>
</evidence>
<dbReference type="Gene3D" id="3.30.565.10">
    <property type="entry name" value="Histidine kinase-like ATPase, C-terminal domain"/>
    <property type="match status" value="1"/>
</dbReference>
<keyword evidence="5" id="KW-0472">Membrane</keyword>
<dbReference type="InterPro" id="IPR019734">
    <property type="entry name" value="TPR_rpt"/>
</dbReference>
<gene>
    <name evidence="8" type="ORF">SAMN05444388_1038</name>
</gene>
<sequence length="572" mass="66598">MMLKNVHFSCFLAIILVLFACQKKEHTFTDSNYEKQKITALTKKATFFIDKKKTDSAFYYYNEAKSICDPLTYPDTYVVTLNSMAVIQQNQNDFVGSKTTLKEALPFLTLITNSKHIWDTYSVLGVNYLNTYQFRKAEKYFKKALELNIDEFTNIESQKNIAEVFIAENKHQEAIQILLLLIDKKEVKDNPKTHAEILDRIGYCYYLSGNSEAYTFLNDALQIRVQLKDPLEIAKSNYNLALFYENKNPLLAKKYMKTSYDKYILAKNVDGRLSALKLIMSNSQDTELKQHSIKYIDLVDSIYEVRQKAKNLFAKIKYNSKKEKEENLILKTNKAENELQLEKQKIRNIILYLIILLSLSLILVLYFFLTSKANKDKIEASYKIETKIAKKLHDELANDIYHTMAFAEHKNLSLAENKQQLLNSLDAIYYRTKDISKENNYRITDENYVSHLKKMISSFNTPFINIIINGLDSIFWEDIDQNKKKTIYRILQELLVNMKKHSDASVVGINFKTVKKDIIIHYYDNGKGVDNQDIIFKNGLHNIENQILHLKGEMQIDSAAGKGFKLTFKFSR</sequence>
<dbReference type="InterPro" id="IPR036890">
    <property type="entry name" value="HATPase_C_sf"/>
</dbReference>
<accession>A0A1M5KBF3</accession>
<organism evidence="8 9">
    <name type="scientific">Flavobacterium johnsoniae</name>
    <name type="common">Cytophaga johnsonae</name>
    <dbReference type="NCBI Taxonomy" id="986"/>
    <lineage>
        <taxon>Bacteria</taxon>
        <taxon>Pseudomonadati</taxon>
        <taxon>Bacteroidota</taxon>
        <taxon>Flavobacteriia</taxon>
        <taxon>Flavobacteriales</taxon>
        <taxon>Flavobacteriaceae</taxon>
        <taxon>Flavobacterium</taxon>
    </lineage>
</organism>
<feature type="coiled-coil region" evidence="4">
    <location>
        <begin position="318"/>
        <end position="345"/>
    </location>
</feature>
<dbReference type="InterPro" id="IPR011990">
    <property type="entry name" value="TPR-like_helical_dom_sf"/>
</dbReference>
<feature type="repeat" description="TPR" evidence="3">
    <location>
        <begin position="118"/>
        <end position="151"/>
    </location>
</feature>
<evidence type="ECO:0000256" key="6">
    <source>
        <dbReference type="SAM" id="SignalP"/>
    </source>
</evidence>
<keyword evidence="1" id="KW-0677">Repeat</keyword>
<feature type="domain" description="Histidine kinase/HSP90-like ATPase" evidence="7">
    <location>
        <begin position="484"/>
        <end position="570"/>
    </location>
</feature>
<dbReference type="Proteomes" id="UP000184112">
    <property type="component" value="Unassembled WGS sequence"/>
</dbReference>
<keyword evidence="5" id="KW-0812">Transmembrane</keyword>
<dbReference type="InterPro" id="IPR003594">
    <property type="entry name" value="HATPase_dom"/>
</dbReference>
<feature type="transmembrane region" description="Helical" evidence="5">
    <location>
        <begin position="349"/>
        <end position="369"/>
    </location>
</feature>
<keyword evidence="5" id="KW-1133">Transmembrane helix</keyword>
<proteinExistence type="predicted"/>
<dbReference type="Pfam" id="PF02518">
    <property type="entry name" value="HATPase_c"/>
    <property type="match status" value="1"/>
</dbReference>
<evidence type="ECO:0000313" key="8">
    <source>
        <dbReference type="EMBL" id="SHG50115.1"/>
    </source>
</evidence>
<dbReference type="SUPFAM" id="SSF55874">
    <property type="entry name" value="ATPase domain of HSP90 chaperone/DNA topoisomerase II/histidine kinase"/>
    <property type="match status" value="1"/>
</dbReference>
<dbReference type="PROSITE" id="PS50005">
    <property type="entry name" value="TPR"/>
    <property type="match status" value="1"/>
</dbReference>
<dbReference type="PANTHER" id="PTHR45641">
    <property type="entry name" value="TETRATRICOPEPTIDE REPEAT PROTEIN (AFU_ORTHOLOGUE AFUA_6G03870)"/>
    <property type="match status" value="1"/>
</dbReference>
<evidence type="ECO:0000256" key="2">
    <source>
        <dbReference type="ARBA" id="ARBA00022803"/>
    </source>
</evidence>
<feature type="signal peptide" evidence="6">
    <location>
        <begin position="1"/>
        <end position="20"/>
    </location>
</feature>
<dbReference type="EMBL" id="FQWH01000003">
    <property type="protein sequence ID" value="SHG50115.1"/>
    <property type="molecule type" value="Genomic_DNA"/>
</dbReference>
<dbReference type="RefSeq" id="WP_073408836.1">
    <property type="nucleotide sequence ID" value="NZ_FQWH01000003.1"/>
</dbReference>
<dbReference type="SUPFAM" id="SSF48452">
    <property type="entry name" value="TPR-like"/>
    <property type="match status" value="2"/>
</dbReference>
<name>A0A1M5KBF3_FLAJO</name>
<evidence type="ECO:0000313" key="9">
    <source>
        <dbReference type="Proteomes" id="UP000184112"/>
    </source>
</evidence>
<reference evidence="8 9" key="1">
    <citation type="submission" date="2016-11" db="EMBL/GenBank/DDBJ databases">
        <authorList>
            <person name="Jaros S."/>
            <person name="Januszkiewicz K."/>
            <person name="Wedrychowicz H."/>
        </authorList>
    </citation>
    <scope>NUCLEOTIDE SEQUENCE [LARGE SCALE GENOMIC DNA]</scope>
    <source>
        <strain evidence="8 9">DSM 6792</strain>
    </source>
</reference>
<evidence type="ECO:0000256" key="1">
    <source>
        <dbReference type="ARBA" id="ARBA00022737"/>
    </source>
</evidence>
<evidence type="ECO:0000256" key="4">
    <source>
        <dbReference type="SAM" id="Coils"/>
    </source>
</evidence>
<keyword evidence="6" id="KW-0732">Signal</keyword>
<feature type="chain" id="PRO_5012567532" description="Histidine kinase/HSP90-like ATPase domain-containing protein" evidence="6">
    <location>
        <begin position="21"/>
        <end position="572"/>
    </location>
</feature>
<dbReference type="Gene3D" id="1.25.40.10">
    <property type="entry name" value="Tetratricopeptide repeat domain"/>
    <property type="match status" value="2"/>
</dbReference>
<keyword evidence="4" id="KW-0175">Coiled coil</keyword>